<organism evidence="1 2">
    <name type="scientific">Dallia pectoralis</name>
    <name type="common">Alaska blackfish</name>
    <dbReference type="NCBI Taxonomy" id="75939"/>
    <lineage>
        <taxon>Eukaryota</taxon>
        <taxon>Metazoa</taxon>
        <taxon>Chordata</taxon>
        <taxon>Craniata</taxon>
        <taxon>Vertebrata</taxon>
        <taxon>Euteleostomi</taxon>
        <taxon>Actinopterygii</taxon>
        <taxon>Neopterygii</taxon>
        <taxon>Teleostei</taxon>
        <taxon>Protacanthopterygii</taxon>
        <taxon>Esociformes</taxon>
        <taxon>Umbridae</taxon>
        <taxon>Dallia</taxon>
    </lineage>
</organism>
<comment type="caution">
    <text evidence="1">The sequence shown here is derived from an EMBL/GenBank/DDBJ whole genome shotgun (WGS) entry which is preliminary data.</text>
</comment>
<sequence>MLSKRITANSLELNPANQARNRMVKDSKDCQPAGCASPPDRPPLPAPPPAPLPAPPPVVLGRPVPCIEPPVFALCLPSVPEWCSAIFGELCSVSGFEGAPSCPPSLLLTPVPIL</sequence>
<accession>A0ACC2G9R7</accession>
<dbReference type="EMBL" id="CM055743">
    <property type="protein sequence ID" value="KAJ8000384.1"/>
    <property type="molecule type" value="Genomic_DNA"/>
</dbReference>
<proteinExistence type="predicted"/>
<evidence type="ECO:0000313" key="1">
    <source>
        <dbReference type="EMBL" id="KAJ8000384.1"/>
    </source>
</evidence>
<dbReference type="Proteomes" id="UP001157502">
    <property type="component" value="Chromosome 16"/>
</dbReference>
<evidence type="ECO:0000313" key="2">
    <source>
        <dbReference type="Proteomes" id="UP001157502"/>
    </source>
</evidence>
<reference evidence="1" key="1">
    <citation type="submission" date="2021-05" db="EMBL/GenBank/DDBJ databases">
        <authorList>
            <person name="Pan Q."/>
            <person name="Jouanno E."/>
            <person name="Zahm M."/>
            <person name="Klopp C."/>
            <person name="Cabau C."/>
            <person name="Louis A."/>
            <person name="Berthelot C."/>
            <person name="Parey E."/>
            <person name="Roest Crollius H."/>
            <person name="Montfort J."/>
            <person name="Robinson-Rechavi M."/>
            <person name="Bouchez O."/>
            <person name="Lampietro C."/>
            <person name="Lopez Roques C."/>
            <person name="Donnadieu C."/>
            <person name="Postlethwait J."/>
            <person name="Bobe J."/>
            <person name="Dillon D."/>
            <person name="Chandos A."/>
            <person name="von Hippel F."/>
            <person name="Guiguen Y."/>
        </authorList>
    </citation>
    <scope>NUCLEOTIDE SEQUENCE</scope>
    <source>
        <strain evidence="1">YG-Jan2019</strain>
    </source>
</reference>
<name>A0ACC2G9R7_DALPE</name>
<gene>
    <name evidence="1" type="ORF">DPEC_G00204260</name>
</gene>
<protein>
    <submittedName>
        <fullName evidence="1">Uncharacterized protein</fullName>
    </submittedName>
</protein>
<keyword evidence="2" id="KW-1185">Reference proteome</keyword>